<protein>
    <submittedName>
        <fullName evidence="9">Iron ABC transporter permease</fullName>
    </submittedName>
</protein>
<evidence type="ECO:0000256" key="2">
    <source>
        <dbReference type="ARBA" id="ARBA00007935"/>
    </source>
</evidence>
<feature type="transmembrane region" description="Helical" evidence="8">
    <location>
        <begin position="69"/>
        <end position="86"/>
    </location>
</feature>
<feature type="transmembrane region" description="Helical" evidence="8">
    <location>
        <begin position="38"/>
        <end position="57"/>
    </location>
</feature>
<dbReference type="PANTHER" id="PTHR30472">
    <property type="entry name" value="FERRIC ENTEROBACTIN TRANSPORT SYSTEM PERMEASE PROTEIN"/>
    <property type="match status" value="1"/>
</dbReference>
<keyword evidence="4" id="KW-1003">Cell membrane</keyword>
<dbReference type="GO" id="GO:0033214">
    <property type="term" value="P:siderophore-iron import into cell"/>
    <property type="evidence" value="ECO:0007669"/>
    <property type="project" value="TreeGrafter"/>
</dbReference>
<evidence type="ECO:0000256" key="5">
    <source>
        <dbReference type="ARBA" id="ARBA00022692"/>
    </source>
</evidence>
<evidence type="ECO:0000313" key="9">
    <source>
        <dbReference type="EMBL" id="HGQ73769.1"/>
    </source>
</evidence>
<feature type="transmembrane region" description="Helical" evidence="8">
    <location>
        <begin position="93"/>
        <end position="113"/>
    </location>
</feature>
<comment type="subcellular location">
    <subcellularLocation>
        <location evidence="1">Cell membrane</location>
        <topology evidence="1">Multi-pass membrane protein</topology>
    </subcellularLocation>
</comment>
<reference evidence="9" key="1">
    <citation type="journal article" date="2020" name="mSystems">
        <title>Genome- and Community-Level Interaction Insights into Carbon Utilization and Element Cycling Functions of Hydrothermarchaeota in Hydrothermal Sediment.</title>
        <authorList>
            <person name="Zhou Z."/>
            <person name="Liu Y."/>
            <person name="Xu W."/>
            <person name="Pan J."/>
            <person name="Luo Z.H."/>
            <person name="Li M."/>
        </authorList>
    </citation>
    <scope>NUCLEOTIDE SEQUENCE [LARGE SCALE GENOMIC DNA]</scope>
    <source>
        <strain evidence="9">SpSt-648</strain>
    </source>
</reference>
<dbReference type="GO" id="GO:0005886">
    <property type="term" value="C:plasma membrane"/>
    <property type="evidence" value="ECO:0007669"/>
    <property type="project" value="UniProtKB-SubCell"/>
</dbReference>
<evidence type="ECO:0000256" key="7">
    <source>
        <dbReference type="ARBA" id="ARBA00023136"/>
    </source>
</evidence>
<dbReference type="GO" id="GO:0022857">
    <property type="term" value="F:transmembrane transporter activity"/>
    <property type="evidence" value="ECO:0007669"/>
    <property type="project" value="InterPro"/>
</dbReference>
<dbReference type="SUPFAM" id="SSF81345">
    <property type="entry name" value="ABC transporter involved in vitamin B12 uptake, BtuC"/>
    <property type="match status" value="1"/>
</dbReference>
<dbReference type="InterPro" id="IPR000522">
    <property type="entry name" value="ABC_transptr_permease_BtuC"/>
</dbReference>
<keyword evidence="7 8" id="KW-0472">Membrane</keyword>
<dbReference type="InterPro" id="IPR037294">
    <property type="entry name" value="ABC_BtuC-like"/>
</dbReference>
<evidence type="ECO:0000256" key="6">
    <source>
        <dbReference type="ARBA" id="ARBA00022989"/>
    </source>
</evidence>
<comment type="similarity">
    <text evidence="2">Belongs to the binding-protein-dependent transport system permease family. FecCD subfamily.</text>
</comment>
<organism evidence="9">
    <name type="scientific">Staphylothermus marinus</name>
    <dbReference type="NCBI Taxonomy" id="2280"/>
    <lineage>
        <taxon>Archaea</taxon>
        <taxon>Thermoproteota</taxon>
        <taxon>Thermoprotei</taxon>
        <taxon>Desulfurococcales</taxon>
        <taxon>Desulfurococcaceae</taxon>
        <taxon>Staphylothermus</taxon>
    </lineage>
</organism>
<feature type="transmembrane region" description="Helical" evidence="8">
    <location>
        <begin position="173"/>
        <end position="190"/>
    </location>
</feature>
<feature type="transmembrane region" description="Helical" evidence="8">
    <location>
        <begin position="219"/>
        <end position="246"/>
    </location>
</feature>
<gene>
    <name evidence="9" type="ORF">ENU20_01650</name>
</gene>
<dbReference type="EMBL" id="DTBP01000013">
    <property type="protein sequence ID" value="HGQ73769.1"/>
    <property type="molecule type" value="Genomic_DNA"/>
</dbReference>
<sequence length="313" mass="33791">MYLDKLIFLTILIALLIVTSYISIYHGTNNPLIINYRLTRVLSVILSGLVIGFNASYLQSCLRNPLVDHYILGVGSGAVFSTYLAFTILSTNIFLLTSVFAVAGGLLALVITITVSEYLGGSDYAYILVGIGVNSLFSGLTILFSQIAMRKLTIPHPMLMLIGSFINASSKNIPYLLATLIATIISYPLLSKPLNTIILGDYYSKQLGYNPRIARFTTIVLAGTTASIVVSIHGTIGFVGLVSPHLSRLSMKTADQRFVAPSSALLSSILLLLTDTMSRTLLAKSIGEIPAGAIVSIIGAPLFIYMLISRFRK</sequence>
<dbReference type="PANTHER" id="PTHR30472:SF25">
    <property type="entry name" value="ABC TRANSPORTER PERMEASE PROTEIN MJ0876-RELATED"/>
    <property type="match status" value="1"/>
</dbReference>
<accession>A0A7C4NPA1</accession>
<dbReference type="AlphaFoldDB" id="A0A7C4NPA1"/>
<dbReference type="Pfam" id="PF01032">
    <property type="entry name" value="FecCD"/>
    <property type="match status" value="1"/>
</dbReference>
<feature type="transmembrane region" description="Helical" evidence="8">
    <location>
        <begin position="125"/>
        <end position="152"/>
    </location>
</feature>
<feature type="transmembrane region" description="Helical" evidence="8">
    <location>
        <begin position="289"/>
        <end position="308"/>
    </location>
</feature>
<feature type="transmembrane region" description="Helical" evidence="8">
    <location>
        <begin position="6"/>
        <end position="26"/>
    </location>
</feature>
<dbReference type="Gene3D" id="1.10.3470.10">
    <property type="entry name" value="ABC transporter involved in vitamin B12 uptake, BtuC"/>
    <property type="match status" value="1"/>
</dbReference>
<keyword evidence="6 8" id="KW-1133">Transmembrane helix</keyword>
<evidence type="ECO:0000256" key="4">
    <source>
        <dbReference type="ARBA" id="ARBA00022475"/>
    </source>
</evidence>
<evidence type="ECO:0000256" key="1">
    <source>
        <dbReference type="ARBA" id="ARBA00004651"/>
    </source>
</evidence>
<name>A0A7C4NPA1_STAMA</name>
<proteinExistence type="inferred from homology"/>
<keyword evidence="3" id="KW-0813">Transport</keyword>
<evidence type="ECO:0000256" key="8">
    <source>
        <dbReference type="SAM" id="Phobius"/>
    </source>
</evidence>
<comment type="caution">
    <text evidence="9">The sequence shown here is derived from an EMBL/GenBank/DDBJ whole genome shotgun (WGS) entry which is preliminary data.</text>
</comment>
<evidence type="ECO:0000256" key="3">
    <source>
        <dbReference type="ARBA" id="ARBA00022448"/>
    </source>
</evidence>
<keyword evidence="5 8" id="KW-0812">Transmembrane</keyword>